<evidence type="ECO:0000256" key="5">
    <source>
        <dbReference type="ARBA" id="ARBA00022989"/>
    </source>
</evidence>
<feature type="transmembrane region" description="Helical" evidence="7">
    <location>
        <begin position="89"/>
        <end position="108"/>
    </location>
</feature>
<feature type="transmembrane region" description="Helical" evidence="7">
    <location>
        <begin position="342"/>
        <end position="360"/>
    </location>
</feature>
<dbReference type="InterPro" id="IPR004638">
    <property type="entry name" value="EmrB-like"/>
</dbReference>
<evidence type="ECO:0000313" key="9">
    <source>
        <dbReference type="EMBL" id="GAA0935105.1"/>
    </source>
</evidence>
<keyword evidence="4 7" id="KW-0812">Transmembrane</keyword>
<dbReference type="InterPro" id="IPR036259">
    <property type="entry name" value="MFS_trans_sf"/>
</dbReference>
<evidence type="ECO:0000256" key="4">
    <source>
        <dbReference type="ARBA" id="ARBA00022692"/>
    </source>
</evidence>
<evidence type="ECO:0000313" key="10">
    <source>
        <dbReference type="Proteomes" id="UP001500542"/>
    </source>
</evidence>
<dbReference type="NCBIfam" id="TIGR00711">
    <property type="entry name" value="efflux_EmrB"/>
    <property type="match status" value="1"/>
</dbReference>
<feature type="domain" description="Major facilitator superfamily (MFS) profile" evidence="8">
    <location>
        <begin position="23"/>
        <end position="479"/>
    </location>
</feature>
<dbReference type="SUPFAM" id="SSF103473">
    <property type="entry name" value="MFS general substrate transporter"/>
    <property type="match status" value="1"/>
</dbReference>
<keyword evidence="2" id="KW-0813">Transport</keyword>
<feature type="transmembrane region" description="Helical" evidence="7">
    <location>
        <begin position="240"/>
        <end position="257"/>
    </location>
</feature>
<dbReference type="RefSeq" id="WP_343967571.1">
    <property type="nucleotide sequence ID" value="NZ_BAAAHK010000004.1"/>
</dbReference>
<feature type="transmembrane region" description="Helical" evidence="7">
    <location>
        <begin position="149"/>
        <end position="170"/>
    </location>
</feature>
<evidence type="ECO:0000256" key="3">
    <source>
        <dbReference type="ARBA" id="ARBA00022475"/>
    </source>
</evidence>
<comment type="subcellular location">
    <subcellularLocation>
        <location evidence="1">Cell membrane</location>
        <topology evidence="1">Multi-pass membrane protein</topology>
    </subcellularLocation>
</comment>
<protein>
    <submittedName>
        <fullName evidence="9">MFS transporter</fullName>
    </submittedName>
</protein>
<feature type="transmembrane region" description="Helical" evidence="7">
    <location>
        <begin position="277"/>
        <end position="300"/>
    </location>
</feature>
<evidence type="ECO:0000256" key="6">
    <source>
        <dbReference type="ARBA" id="ARBA00023136"/>
    </source>
</evidence>
<dbReference type="Gene3D" id="1.20.1250.20">
    <property type="entry name" value="MFS general substrate transporter like domains"/>
    <property type="match status" value="1"/>
</dbReference>
<dbReference type="Pfam" id="PF07690">
    <property type="entry name" value="MFS_1"/>
    <property type="match status" value="1"/>
</dbReference>
<feature type="transmembrane region" description="Helical" evidence="7">
    <location>
        <begin position="312"/>
        <end position="330"/>
    </location>
</feature>
<dbReference type="PANTHER" id="PTHR42718">
    <property type="entry name" value="MAJOR FACILITATOR SUPERFAMILY MULTIDRUG TRANSPORTER MFSC"/>
    <property type="match status" value="1"/>
</dbReference>
<dbReference type="Gene3D" id="1.20.1720.10">
    <property type="entry name" value="Multidrug resistance protein D"/>
    <property type="match status" value="1"/>
</dbReference>
<reference evidence="10" key="1">
    <citation type="journal article" date="2019" name="Int. J. Syst. Evol. Microbiol.">
        <title>The Global Catalogue of Microorganisms (GCM) 10K type strain sequencing project: providing services to taxonomists for standard genome sequencing and annotation.</title>
        <authorList>
            <consortium name="The Broad Institute Genomics Platform"/>
            <consortium name="The Broad Institute Genome Sequencing Center for Infectious Disease"/>
            <person name="Wu L."/>
            <person name="Ma J."/>
        </authorList>
    </citation>
    <scope>NUCLEOTIDE SEQUENCE [LARGE SCALE GENOMIC DNA]</scope>
    <source>
        <strain evidence="10">JCM 10977</strain>
    </source>
</reference>
<feature type="transmembrane region" description="Helical" evidence="7">
    <location>
        <begin position="57"/>
        <end position="77"/>
    </location>
</feature>
<dbReference type="InterPro" id="IPR011701">
    <property type="entry name" value="MFS"/>
</dbReference>
<evidence type="ECO:0000259" key="8">
    <source>
        <dbReference type="PROSITE" id="PS50850"/>
    </source>
</evidence>
<dbReference type="PROSITE" id="PS50850">
    <property type="entry name" value="MFS"/>
    <property type="match status" value="1"/>
</dbReference>
<keyword evidence="5 7" id="KW-1133">Transmembrane helix</keyword>
<gene>
    <name evidence="9" type="ORF">GCM10009554_21730</name>
</gene>
<dbReference type="PANTHER" id="PTHR42718:SF46">
    <property type="entry name" value="BLR6921 PROTEIN"/>
    <property type="match status" value="1"/>
</dbReference>
<feature type="transmembrane region" description="Helical" evidence="7">
    <location>
        <begin position="21"/>
        <end position="45"/>
    </location>
</feature>
<feature type="transmembrane region" description="Helical" evidence="7">
    <location>
        <begin position="407"/>
        <end position="428"/>
    </location>
</feature>
<sequence>MAATSAAPAGARTGTPARRPGVVLAVILVTQLMVILDGTVVNIAMPKIQHALDFSPASLSWVQNAYALAFGGLLLLGARAGDLLGRRRVFITGVSVFSAASLLGGLAPSAELLLAARVLQGIGGAIAAPAALTLLMLTFREGPERLKALGLYSLVSSGGASVGLVLGGMLTDWVSWRWGLFINVPIGIGLVFAARQVLSETPPEKGKFDVAGALTSTLGITSVVFGFIRVAEVGWTSAEVLGAFAIGLVLLTSFVLIERRVSHPIVPLRLFGNADRVAAYVTMLLVVGTMFGMFFFLTQYLQGVLEFSPLKAGLAFLPLTGLLFTSSRIVPRLLGRIDGGRLMIAGSVLILVGMIWLTRLTEDSTYLGGVVGPLVLFGFGAGMLFIPTTGRALAGVQPQDAGAASGMLNVLQQVGGALGLGVLVTIFGTASRNSDAASRIPAERVREVLTDGVHAAFIGSAIYAALTLAVIVLGVRPWNRRGNPSPAVERIEEVPVEL</sequence>
<evidence type="ECO:0000256" key="7">
    <source>
        <dbReference type="SAM" id="Phobius"/>
    </source>
</evidence>
<accession>A0ABP4ADC7</accession>
<keyword evidence="10" id="KW-1185">Reference proteome</keyword>
<feature type="transmembrane region" description="Helical" evidence="7">
    <location>
        <begin position="453"/>
        <end position="475"/>
    </location>
</feature>
<comment type="caution">
    <text evidence="9">The sequence shown here is derived from an EMBL/GenBank/DDBJ whole genome shotgun (WGS) entry which is preliminary data.</text>
</comment>
<feature type="transmembrane region" description="Helical" evidence="7">
    <location>
        <begin position="114"/>
        <end position="137"/>
    </location>
</feature>
<evidence type="ECO:0000256" key="2">
    <source>
        <dbReference type="ARBA" id="ARBA00022448"/>
    </source>
</evidence>
<dbReference type="Proteomes" id="UP001500542">
    <property type="component" value="Unassembled WGS sequence"/>
</dbReference>
<dbReference type="InterPro" id="IPR020846">
    <property type="entry name" value="MFS_dom"/>
</dbReference>
<evidence type="ECO:0000256" key="1">
    <source>
        <dbReference type="ARBA" id="ARBA00004651"/>
    </source>
</evidence>
<keyword evidence="6 7" id="KW-0472">Membrane</keyword>
<keyword evidence="3" id="KW-1003">Cell membrane</keyword>
<dbReference type="CDD" id="cd17321">
    <property type="entry name" value="MFS_MMR_MDR_like"/>
    <property type="match status" value="1"/>
</dbReference>
<feature type="transmembrane region" description="Helical" evidence="7">
    <location>
        <begin position="210"/>
        <end position="228"/>
    </location>
</feature>
<proteinExistence type="predicted"/>
<feature type="transmembrane region" description="Helical" evidence="7">
    <location>
        <begin position="366"/>
        <end position="386"/>
    </location>
</feature>
<organism evidence="9 10">
    <name type="scientific">Kribbella koreensis</name>
    <dbReference type="NCBI Taxonomy" id="57909"/>
    <lineage>
        <taxon>Bacteria</taxon>
        <taxon>Bacillati</taxon>
        <taxon>Actinomycetota</taxon>
        <taxon>Actinomycetes</taxon>
        <taxon>Propionibacteriales</taxon>
        <taxon>Kribbellaceae</taxon>
        <taxon>Kribbella</taxon>
    </lineage>
</organism>
<dbReference type="EMBL" id="BAAAHK010000004">
    <property type="protein sequence ID" value="GAA0935105.1"/>
    <property type="molecule type" value="Genomic_DNA"/>
</dbReference>
<name>A0ABP4ADC7_9ACTN</name>
<feature type="transmembrane region" description="Helical" evidence="7">
    <location>
        <begin position="176"/>
        <end position="198"/>
    </location>
</feature>